<gene>
    <name evidence="2" type="ORF">ACFPQ9_34245</name>
</gene>
<dbReference type="EMBL" id="JBHSKM010000028">
    <property type="protein sequence ID" value="MFC5218919.1"/>
    <property type="molecule type" value="Genomic_DNA"/>
</dbReference>
<dbReference type="RefSeq" id="WP_380862172.1">
    <property type="nucleotide sequence ID" value="NZ_JBHSKM010000028.1"/>
</dbReference>
<keyword evidence="3" id="KW-1185">Reference proteome</keyword>
<comment type="caution">
    <text evidence="2">The sequence shown here is derived from an EMBL/GenBank/DDBJ whole genome shotgun (WGS) entry which is preliminary data.</text>
</comment>
<evidence type="ECO:0000256" key="1">
    <source>
        <dbReference type="SAM" id="MobiDB-lite"/>
    </source>
</evidence>
<dbReference type="Proteomes" id="UP001596263">
    <property type="component" value="Unassembled WGS sequence"/>
</dbReference>
<reference evidence="3" key="1">
    <citation type="journal article" date="2019" name="Int. J. Syst. Evol. Microbiol.">
        <title>The Global Catalogue of Microorganisms (GCM) 10K type strain sequencing project: providing services to taxonomists for standard genome sequencing and annotation.</title>
        <authorList>
            <consortium name="The Broad Institute Genomics Platform"/>
            <consortium name="The Broad Institute Genome Sequencing Center for Infectious Disease"/>
            <person name="Wu L."/>
            <person name="Ma J."/>
        </authorList>
    </citation>
    <scope>NUCLEOTIDE SEQUENCE [LARGE SCALE GENOMIC DNA]</scope>
    <source>
        <strain evidence="3">KCTC 42586</strain>
    </source>
</reference>
<feature type="compositionally biased region" description="Low complexity" evidence="1">
    <location>
        <begin position="70"/>
        <end position="91"/>
    </location>
</feature>
<protein>
    <submittedName>
        <fullName evidence="2">Uncharacterized protein</fullName>
    </submittedName>
</protein>
<accession>A0ABW0CSL9</accession>
<evidence type="ECO:0000313" key="2">
    <source>
        <dbReference type="EMBL" id="MFC5218919.1"/>
    </source>
</evidence>
<feature type="region of interest" description="Disordered" evidence="1">
    <location>
        <begin position="65"/>
        <end position="91"/>
    </location>
</feature>
<sequence length="91" mass="9591">MAEVLTEIAAPVNGLLPLTRDVVVRAWIAARDLQGAAHGEEPEPLARLKDTAISMSQAADVMLRARNHAARAPQPAPAGSPSRPAPARRTP</sequence>
<proteinExistence type="predicted"/>
<organism evidence="2 3">
    <name type="scientific">Streptomyces coerulescens</name>
    <dbReference type="NCBI Taxonomy" id="29304"/>
    <lineage>
        <taxon>Bacteria</taxon>
        <taxon>Bacillati</taxon>
        <taxon>Actinomycetota</taxon>
        <taxon>Actinomycetes</taxon>
        <taxon>Kitasatosporales</taxon>
        <taxon>Streptomycetaceae</taxon>
        <taxon>Streptomyces</taxon>
    </lineage>
</organism>
<evidence type="ECO:0000313" key="3">
    <source>
        <dbReference type="Proteomes" id="UP001596263"/>
    </source>
</evidence>
<name>A0ABW0CSL9_STRCD</name>